<sequence>MFKVGEIYRITMIEGDLWSEYPSCEILDVNNTLIKIRGMSFPNEGQPIIINTASSSFISAEKVDTDTMA</sequence>
<organism evidence="1 2">
    <name type="scientific">Vineibacter terrae</name>
    <dbReference type="NCBI Taxonomy" id="2586908"/>
    <lineage>
        <taxon>Bacteria</taxon>
        <taxon>Pseudomonadati</taxon>
        <taxon>Pseudomonadota</taxon>
        <taxon>Alphaproteobacteria</taxon>
        <taxon>Hyphomicrobiales</taxon>
        <taxon>Vineibacter</taxon>
    </lineage>
</organism>
<proteinExistence type="predicted"/>
<dbReference type="EMBL" id="VDUZ01000057">
    <property type="protein sequence ID" value="TXL70542.1"/>
    <property type="molecule type" value="Genomic_DNA"/>
</dbReference>
<dbReference type="AlphaFoldDB" id="A0A5C8PAZ4"/>
<gene>
    <name evidence="1" type="ORF">FHP25_33955</name>
</gene>
<reference evidence="1 2" key="1">
    <citation type="submission" date="2019-06" db="EMBL/GenBank/DDBJ databases">
        <title>New taxonomy in bacterial strain CC-CFT640, isolated from vineyard.</title>
        <authorList>
            <person name="Lin S.-Y."/>
            <person name="Tsai C.-F."/>
            <person name="Young C.-C."/>
        </authorList>
    </citation>
    <scope>NUCLEOTIDE SEQUENCE [LARGE SCALE GENOMIC DNA]</scope>
    <source>
        <strain evidence="1 2">CC-CFT640</strain>
    </source>
</reference>
<evidence type="ECO:0000313" key="1">
    <source>
        <dbReference type="EMBL" id="TXL70542.1"/>
    </source>
</evidence>
<keyword evidence="2" id="KW-1185">Reference proteome</keyword>
<comment type="caution">
    <text evidence="1">The sequence shown here is derived from an EMBL/GenBank/DDBJ whole genome shotgun (WGS) entry which is preliminary data.</text>
</comment>
<dbReference type="Proteomes" id="UP000321638">
    <property type="component" value="Unassembled WGS sequence"/>
</dbReference>
<protein>
    <submittedName>
        <fullName evidence="1">Uncharacterized protein</fullName>
    </submittedName>
</protein>
<evidence type="ECO:0000313" key="2">
    <source>
        <dbReference type="Proteomes" id="UP000321638"/>
    </source>
</evidence>
<name>A0A5C8PAZ4_9HYPH</name>
<dbReference type="RefSeq" id="WP_147851455.1">
    <property type="nucleotide sequence ID" value="NZ_VDUZ01000057.1"/>
</dbReference>
<accession>A0A5C8PAZ4</accession>